<dbReference type="AlphaFoldDB" id="A0AAU8GBW9"/>
<dbReference type="RefSeq" id="WP_353715122.1">
    <property type="nucleotide sequence ID" value="NZ_CP159307.1"/>
</dbReference>
<protein>
    <submittedName>
        <fullName evidence="2">Uncharacterized protein</fullName>
    </submittedName>
</protein>
<keyword evidence="1" id="KW-1133">Transmembrane helix</keyword>
<gene>
    <name evidence="2" type="ORF">ABV300_03390</name>
</gene>
<accession>A0AAU8GBW9</accession>
<name>A0AAU8GBW9_9CHLR</name>
<reference evidence="2" key="1">
    <citation type="submission" date="2024-06" db="EMBL/GenBank/DDBJ databases">
        <title>A Novel Isolate, Dehalogenimonas sp. Strain 4OHTPN, Dechlorinates Aromatic 4 Hydroxy chlorothalonil by a Novel Reductive Dehalogenase.</title>
        <authorList>
            <person name="Liu G."/>
        </authorList>
    </citation>
    <scope>NUCLEOTIDE SEQUENCE</scope>
    <source>
        <strain evidence="2">4OHTPN</strain>
    </source>
</reference>
<keyword evidence="1" id="KW-0472">Membrane</keyword>
<organism evidence="2">
    <name type="scientific">Dehalogenimonas sp. 4OHTPN</name>
    <dbReference type="NCBI Taxonomy" id="3166643"/>
    <lineage>
        <taxon>Bacteria</taxon>
        <taxon>Bacillati</taxon>
        <taxon>Chloroflexota</taxon>
        <taxon>Dehalococcoidia</taxon>
        <taxon>Dehalococcoidales</taxon>
        <taxon>Dehalococcoidaceae</taxon>
        <taxon>Dehalogenimonas</taxon>
    </lineage>
</organism>
<sequence>MAERPPGAFRIQQSEKKQMRKAFPSGMFSKLAVIGAGVLMMAFGIMTEMSVAMFVGLVMVIVGVFLNLKFLWRNDEK</sequence>
<dbReference type="EMBL" id="CP159307">
    <property type="protein sequence ID" value="XCH33931.1"/>
    <property type="molecule type" value="Genomic_DNA"/>
</dbReference>
<proteinExistence type="predicted"/>
<keyword evidence="1" id="KW-0812">Transmembrane</keyword>
<evidence type="ECO:0000313" key="2">
    <source>
        <dbReference type="EMBL" id="XCH33931.1"/>
    </source>
</evidence>
<feature type="transmembrane region" description="Helical" evidence="1">
    <location>
        <begin position="51"/>
        <end position="72"/>
    </location>
</feature>
<evidence type="ECO:0000256" key="1">
    <source>
        <dbReference type="SAM" id="Phobius"/>
    </source>
</evidence>
<feature type="transmembrane region" description="Helical" evidence="1">
    <location>
        <begin position="27"/>
        <end position="45"/>
    </location>
</feature>